<dbReference type="Proteomes" id="UP000262583">
    <property type="component" value="Chromosome"/>
</dbReference>
<dbReference type="AlphaFoldDB" id="A0A2Z4Y2P2"/>
<sequence length="193" mass="21158">MRAILYVSALAIALVGCEARQPATESTGSQVNTPETKKVTLPSPAAAKKTETPTNQTKAAPQKPKLGPKATAESYELHDGCKIVSGTVLRIMRFGSFKGALKAEKPPKSLKLVLEGTSVDGYWPEIVVHLYNWKVRKWEPQETFVVKGEMTKRFAINIPEPGLHTFMISYNATSPKGGNVRPNVYVKSAELEF</sequence>
<accession>A0A2Z4Y2P2</accession>
<organism evidence="2 3">
    <name type="scientific">Sumerlaea chitinivorans</name>
    <dbReference type="NCBI Taxonomy" id="2250252"/>
    <lineage>
        <taxon>Bacteria</taxon>
        <taxon>Candidatus Sumerlaeota</taxon>
        <taxon>Candidatus Sumerlaeia</taxon>
        <taxon>Candidatus Sumerlaeales</taxon>
        <taxon>Candidatus Sumerlaeaceae</taxon>
        <taxon>Candidatus Sumerlaea</taxon>
    </lineage>
</organism>
<dbReference type="PROSITE" id="PS51257">
    <property type="entry name" value="PROKAR_LIPOPROTEIN"/>
    <property type="match status" value="1"/>
</dbReference>
<dbReference type="KEGG" id="schv:BRCON_0557"/>
<evidence type="ECO:0000313" key="3">
    <source>
        <dbReference type="Proteomes" id="UP000262583"/>
    </source>
</evidence>
<feature type="compositionally biased region" description="Polar residues" evidence="1">
    <location>
        <begin position="23"/>
        <end position="34"/>
    </location>
</feature>
<reference evidence="2 3" key="1">
    <citation type="submission" date="2018-05" db="EMBL/GenBank/DDBJ databases">
        <title>A metagenomic window into the 2 km-deep terrestrial subsurface aquifer revealed taxonomically and functionally diverse microbial community comprising novel uncultured bacterial lineages.</title>
        <authorList>
            <person name="Kadnikov V.V."/>
            <person name="Mardanov A.V."/>
            <person name="Beletsky A.V."/>
            <person name="Banks D."/>
            <person name="Pimenov N.V."/>
            <person name="Frank Y.A."/>
            <person name="Karnachuk O.V."/>
            <person name="Ravin N.V."/>
        </authorList>
    </citation>
    <scope>NUCLEOTIDE SEQUENCE [LARGE SCALE GENOMIC DNA]</scope>
    <source>
        <strain evidence="2">BY</strain>
    </source>
</reference>
<proteinExistence type="predicted"/>
<protein>
    <submittedName>
        <fullName evidence="2">Uncharacterized protein</fullName>
    </submittedName>
</protein>
<feature type="region of interest" description="Disordered" evidence="1">
    <location>
        <begin position="23"/>
        <end position="71"/>
    </location>
</feature>
<gene>
    <name evidence="2" type="ORF">BRCON_0557</name>
</gene>
<evidence type="ECO:0000256" key="1">
    <source>
        <dbReference type="SAM" id="MobiDB-lite"/>
    </source>
</evidence>
<evidence type="ECO:0000313" key="2">
    <source>
        <dbReference type="EMBL" id="AXA35334.1"/>
    </source>
</evidence>
<name>A0A2Z4Y2P2_SUMC1</name>
<dbReference type="EMBL" id="CP030759">
    <property type="protein sequence ID" value="AXA35334.1"/>
    <property type="molecule type" value="Genomic_DNA"/>
</dbReference>